<dbReference type="Proteomes" id="UP000245202">
    <property type="component" value="Unassembled WGS sequence"/>
</dbReference>
<accession>A0A2R5F0H4</accession>
<organism evidence="10 11">
    <name type="scientific">Paenibacillus agaridevorans</name>
    <dbReference type="NCBI Taxonomy" id="171404"/>
    <lineage>
        <taxon>Bacteria</taxon>
        <taxon>Bacillati</taxon>
        <taxon>Bacillota</taxon>
        <taxon>Bacilli</taxon>
        <taxon>Bacillales</taxon>
        <taxon>Paenibacillaceae</taxon>
        <taxon>Paenibacillus</taxon>
    </lineage>
</organism>
<dbReference type="SUPFAM" id="SSF161098">
    <property type="entry name" value="MetI-like"/>
    <property type="match status" value="1"/>
</dbReference>
<keyword evidence="4 7" id="KW-0812">Transmembrane</keyword>
<evidence type="ECO:0000256" key="1">
    <source>
        <dbReference type="ARBA" id="ARBA00004651"/>
    </source>
</evidence>
<feature type="compositionally biased region" description="Low complexity" evidence="8">
    <location>
        <begin position="14"/>
        <end position="29"/>
    </location>
</feature>
<evidence type="ECO:0000256" key="2">
    <source>
        <dbReference type="ARBA" id="ARBA00022448"/>
    </source>
</evidence>
<comment type="subcellular location">
    <subcellularLocation>
        <location evidence="1 7">Cell membrane</location>
        <topology evidence="1 7">Multi-pass membrane protein</topology>
    </subcellularLocation>
</comment>
<evidence type="ECO:0000256" key="5">
    <source>
        <dbReference type="ARBA" id="ARBA00022989"/>
    </source>
</evidence>
<evidence type="ECO:0000313" key="10">
    <source>
        <dbReference type="EMBL" id="GBG09121.1"/>
    </source>
</evidence>
<feature type="transmembrane region" description="Helical" evidence="7">
    <location>
        <begin position="99"/>
        <end position="122"/>
    </location>
</feature>
<evidence type="ECO:0000313" key="11">
    <source>
        <dbReference type="Proteomes" id="UP000245202"/>
    </source>
</evidence>
<dbReference type="CDD" id="cd06261">
    <property type="entry name" value="TM_PBP2"/>
    <property type="match status" value="1"/>
</dbReference>
<evidence type="ECO:0000256" key="6">
    <source>
        <dbReference type="ARBA" id="ARBA00023136"/>
    </source>
</evidence>
<dbReference type="GO" id="GO:0055085">
    <property type="term" value="P:transmembrane transport"/>
    <property type="evidence" value="ECO:0007669"/>
    <property type="project" value="InterPro"/>
</dbReference>
<protein>
    <submittedName>
        <fullName evidence="10">Sugar ABC transporter permease</fullName>
    </submittedName>
</protein>
<evidence type="ECO:0000256" key="8">
    <source>
        <dbReference type="SAM" id="MobiDB-lite"/>
    </source>
</evidence>
<sequence>MSGSAQSYHAHAHTSNSTTNSTSNNDNSSGKTMRRLGSASMFLFLILAAVVTLFPIYMALLNSVKTQGEMLTNILALPTTLEFGNYADAFRKTDYMRSLWNTVVVAAVGLAGIILFASMAGYKLSRTPGKLSSFLFGLFVMSTLIPFHSIMITLVRISSDMGLQGSAVGLGLLYIGLGVAVAIFLYHGFVKSVPKELDEAAVIDGCGEFKLYFVVILPLLLPITATIAILNMLWMWNDFLLPLLILTDFKSYTLLLSTNMLFGEYNNDWSAILASLVLAMLPVIVLYLLLQKYILHGISEGAIKS</sequence>
<dbReference type="PANTHER" id="PTHR43744">
    <property type="entry name" value="ABC TRANSPORTER PERMEASE PROTEIN MG189-RELATED-RELATED"/>
    <property type="match status" value="1"/>
</dbReference>
<reference evidence="10 11" key="1">
    <citation type="submission" date="2017-08" db="EMBL/GenBank/DDBJ databases">
        <title>Substantial Increase in Enzyme Production by Combined Drug-Resistance Mutations in Paenibacillus agaridevorans.</title>
        <authorList>
            <person name="Tanaka Y."/>
            <person name="Funane K."/>
            <person name="Hosaka T."/>
            <person name="Shiwa Y."/>
            <person name="Fujita N."/>
            <person name="Miyazaki T."/>
            <person name="Yoshikawa H."/>
            <person name="Murakami K."/>
            <person name="Kasahara K."/>
            <person name="Inaoka T."/>
            <person name="Hiraga Y."/>
            <person name="Ochi K."/>
        </authorList>
    </citation>
    <scope>NUCLEOTIDE SEQUENCE [LARGE SCALE GENOMIC DNA]</scope>
    <source>
        <strain evidence="10 11">T-3040</strain>
    </source>
</reference>
<dbReference type="PROSITE" id="PS50928">
    <property type="entry name" value="ABC_TM1"/>
    <property type="match status" value="1"/>
</dbReference>
<comment type="caution">
    <text evidence="10">The sequence shown here is derived from an EMBL/GenBank/DDBJ whole genome shotgun (WGS) entry which is preliminary data.</text>
</comment>
<feature type="domain" description="ABC transmembrane type-1" evidence="9">
    <location>
        <begin position="99"/>
        <end position="290"/>
    </location>
</feature>
<gene>
    <name evidence="10" type="ORF">PAT3040_03751</name>
</gene>
<feature type="transmembrane region" description="Helical" evidence="7">
    <location>
        <begin position="167"/>
        <end position="190"/>
    </location>
</feature>
<proteinExistence type="inferred from homology"/>
<evidence type="ECO:0000256" key="7">
    <source>
        <dbReference type="RuleBase" id="RU363032"/>
    </source>
</evidence>
<dbReference type="InterPro" id="IPR000515">
    <property type="entry name" value="MetI-like"/>
</dbReference>
<keyword evidence="11" id="KW-1185">Reference proteome</keyword>
<dbReference type="InterPro" id="IPR035906">
    <property type="entry name" value="MetI-like_sf"/>
</dbReference>
<dbReference type="PANTHER" id="PTHR43744:SF12">
    <property type="entry name" value="ABC TRANSPORTER PERMEASE PROTEIN MG189-RELATED"/>
    <property type="match status" value="1"/>
</dbReference>
<evidence type="ECO:0000256" key="3">
    <source>
        <dbReference type="ARBA" id="ARBA00022475"/>
    </source>
</evidence>
<feature type="transmembrane region" description="Helical" evidence="7">
    <location>
        <begin position="269"/>
        <end position="290"/>
    </location>
</feature>
<feature type="transmembrane region" description="Helical" evidence="7">
    <location>
        <begin position="41"/>
        <end position="60"/>
    </location>
</feature>
<dbReference type="Pfam" id="PF00528">
    <property type="entry name" value="BPD_transp_1"/>
    <property type="match status" value="1"/>
</dbReference>
<name>A0A2R5F0H4_9BACL</name>
<feature type="transmembrane region" description="Helical" evidence="7">
    <location>
        <begin position="134"/>
        <end position="155"/>
    </location>
</feature>
<dbReference type="AlphaFoldDB" id="A0A2R5F0H4"/>
<feature type="transmembrane region" description="Helical" evidence="7">
    <location>
        <begin position="211"/>
        <end position="236"/>
    </location>
</feature>
<keyword evidence="3" id="KW-1003">Cell membrane</keyword>
<comment type="similarity">
    <text evidence="7">Belongs to the binding-protein-dependent transport system permease family.</text>
</comment>
<dbReference type="EMBL" id="BDQX01000196">
    <property type="protein sequence ID" value="GBG09121.1"/>
    <property type="molecule type" value="Genomic_DNA"/>
</dbReference>
<dbReference type="Gene3D" id="1.10.3720.10">
    <property type="entry name" value="MetI-like"/>
    <property type="match status" value="1"/>
</dbReference>
<dbReference type="GO" id="GO:0005886">
    <property type="term" value="C:plasma membrane"/>
    <property type="evidence" value="ECO:0007669"/>
    <property type="project" value="UniProtKB-SubCell"/>
</dbReference>
<feature type="region of interest" description="Disordered" evidence="8">
    <location>
        <begin position="1"/>
        <end position="31"/>
    </location>
</feature>
<keyword evidence="5 7" id="KW-1133">Transmembrane helix</keyword>
<keyword evidence="2 7" id="KW-0813">Transport</keyword>
<keyword evidence="6 7" id="KW-0472">Membrane</keyword>
<evidence type="ECO:0000259" key="9">
    <source>
        <dbReference type="PROSITE" id="PS50928"/>
    </source>
</evidence>
<evidence type="ECO:0000256" key="4">
    <source>
        <dbReference type="ARBA" id="ARBA00022692"/>
    </source>
</evidence>